<gene>
    <name evidence="11" type="ORF">LAMI_0H04808G</name>
</gene>
<keyword evidence="7 9" id="KW-0472">Membrane</keyword>
<accession>A0A1G4KEP3</accession>
<keyword evidence="8" id="KW-0576">Peroxisome</keyword>
<dbReference type="Gene3D" id="1.50.40.10">
    <property type="entry name" value="Mitochondrial carrier domain"/>
    <property type="match status" value="1"/>
</dbReference>
<proteinExistence type="inferred from homology"/>
<evidence type="ECO:0000256" key="8">
    <source>
        <dbReference type="ARBA" id="ARBA00023140"/>
    </source>
</evidence>
<evidence type="ECO:0000256" key="6">
    <source>
        <dbReference type="ARBA" id="ARBA00022989"/>
    </source>
</evidence>
<organism evidence="11 12">
    <name type="scientific">Lachancea mirantina</name>
    <dbReference type="NCBI Taxonomy" id="1230905"/>
    <lineage>
        <taxon>Eukaryota</taxon>
        <taxon>Fungi</taxon>
        <taxon>Dikarya</taxon>
        <taxon>Ascomycota</taxon>
        <taxon>Saccharomycotina</taxon>
        <taxon>Saccharomycetes</taxon>
        <taxon>Saccharomycetales</taxon>
        <taxon>Saccharomycetaceae</taxon>
        <taxon>Lachancea</taxon>
    </lineage>
</organism>
<feature type="repeat" description="Solcar" evidence="9">
    <location>
        <begin position="2"/>
        <end position="103"/>
    </location>
</feature>
<evidence type="ECO:0000256" key="7">
    <source>
        <dbReference type="ARBA" id="ARBA00023136"/>
    </source>
</evidence>
<reference evidence="12" key="1">
    <citation type="submission" date="2016-03" db="EMBL/GenBank/DDBJ databases">
        <authorList>
            <person name="Devillers H."/>
        </authorList>
    </citation>
    <scope>NUCLEOTIDE SEQUENCE [LARGE SCALE GENOMIC DNA]</scope>
</reference>
<protein>
    <submittedName>
        <fullName evidence="11">LAMI_0H04808g1_1</fullName>
    </submittedName>
</protein>
<evidence type="ECO:0000256" key="3">
    <source>
        <dbReference type="ARBA" id="ARBA00022448"/>
    </source>
</evidence>
<dbReference type="EMBL" id="LT598468">
    <property type="protein sequence ID" value="SCV03016.1"/>
    <property type="molecule type" value="Genomic_DNA"/>
</dbReference>
<dbReference type="GO" id="GO:0005778">
    <property type="term" value="C:peroxisomal membrane"/>
    <property type="evidence" value="ECO:0007669"/>
    <property type="project" value="UniProtKB-SubCell"/>
</dbReference>
<comment type="similarity">
    <text evidence="2 10">Belongs to the mitochondrial carrier (TC 2.A.29) family.</text>
</comment>
<sequence>MSATLESALTGALASCLANTIVYPLDLIKAIIQTQQKDDQNEDQDETSAEKNETKYRNLMTVLLDIIKEKGLTGIYRGLPESIAAGFVQNFSYFFWYSNARNWYYRLKMARHKSKSFSTTEELILGIVAASISQVFTNPIGVLATCKQTSADTSRSNILEIARDVYRQNGKITDFWRGFKVSLVLTINPSITYTSYERLKTIFLKLNQFTDSGIADTSAQLTPGQNFLLGVISKIISTLVTQPLIVSKACLQKAGSKFTTFQEVLVYLYKKGGILNLWRGLVPQILKGVLVQGFLFMFKGELSKLLRVLSLYLKVAVTRRYKIT</sequence>
<dbReference type="STRING" id="1230905.A0A1G4KEP3"/>
<dbReference type="GO" id="GO:0006635">
    <property type="term" value="P:fatty acid beta-oxidation"/>
    <property type="evidence" value="ECO:0007669"/>
    <property type="project" value="InterPro"/>
</dbReference>
<dbReference type="OrthoDB" id="446044at2759"/>
<dbReference type="GO" id="GO:0005347">
    <property type="term" value="F:ATP transmembrane transporter activity"/>
    <property type="evidence" value="ECO:0007669"/>
    <property type="project" value="InterPro"/>
</dbReference>
<dbReference type="Pfam" id="PF00153">
    <property type="entry name" value="Mito_carr"/>
    <property type="match status" value="3"/>
</dbReference>
<dbReference type="AlphaFoldDB" id="A0A1G4KEP3"/>
<keyword evidence="4 9" id="KW-0812">Transmembrane</keyword>
<evidence type="ECO:0000256" key="5">
    <source>
        <dbReference type="ARBA" id="ARBA00022737"/>
    </source>
</evidence>
<evidence type="ECO:0000256" key="9">
    <source>
        <dbReference type="PROSITE-ProRule" id="PRU00282"/>
    </source>
</evidence>
<keyword evidence="3 10" id="KW-0813">Transport</keyword>
<evidence type="ECO:0000256" key="4">
    <source>
        <dbReference type="ARBA" id="ARBA00022692"/>
    </source>
</evidence>
<keyword evidence="12" id="KW-1185">Reference proteome</keyword>
<dbReference type="GO" id="GO:0007031">
    <property type="term" value="P:peroxisome organization"/>
    <property type="evidence" value="ECO:0007669"/>
    <property type="project" value="TreeGrafter"/>
</dbReference>
<dbReference type="SUPFAM" id="SSF103506">
    <property type="entry name" value="Mitochondrial carrier"/>
    <property type="match status" value="1"/>
</dbReference>
<dbReference type="GO" id="GO:0015217">
    <property type="term" value="F:ADP transmembrane transporter activity"/>
    <property type="evidence" value="ECO:0007669"/>
    <property type="project" value="InterPro"/>
</dbReference>
<dbReference type="InterPro" id="IPR018108">
    <property type="entry name" value="MCP_transmembrane"/>
</dbReference>
<evidence type="ECO:0000313" key="11">
    <source>
        <dbReference type="EMBL" id="SCV03016.1"/>
    </source>
</evidence>
<evidence type="ECO:0000256" key="10">
    <source>
        <dbReference type="RuleBase" id="RU000488"/>
    </source>
</evidence>
<evidence type="ECO:0000256" key="1">
    <source>
        <dbReference type="ARBA" id="ARBA00004585"/>
    </source>
</evidence>
<dbReference type="PROSITE" id="PS50920">
    <property type="entry name" value="SOLCAR"/>
    <property type="match status" value="2"/>
</dbReference>
<dbReference type="InterPro" id="IPR023395">
    <property type="entry name" value="MCP_dom_sf"/>
</dbReference>
<dbReference type="Proteomes" id="UP000191024">
    <property type="component" value="Chromosome H"/>
</dbReference>
<dbReference type="PANTHER" id="PTHR46650:SF1">
    <property type="entry name" value="PEROXISOMAL ADENINE NUCLEOTIDE TRANSPORTER 1"/>
    <property type="match status" value="1"/>
</dbReference>
<evidence type="ECO:0000313" key="12">
    <source>
        <dbReference type="Proteomes" id="UP000191024"/>
    </source>
</evidence>
<dbReference type="PANTHER" id="PTHR46650">
    <property type="entry name" value="PEROXISOMAL ADENINE NUCLEOTIDE TRANSPORTER 1"/>
    <property type="match status" value="1"/>
</dbReference>
<evidence type="ECO:0000256" key="2">
    <source>
        <dbReference type="ARBA" id="ARBA00006375"/>
    </source>
</evidence>
<dbReference type="InterPro" id="IPR045900">
    <property type="entry name" value="Peroxisomal_Ade_carrier"/>
</dbReference>
<comment type="subcellular location">
    <subcellularLocation>
        <location evidence="1">Peroxisome membrane</location>
        <topology evidence="1">Multi-pass membrane protein</topology>
    </subcellularLocation>
</comment>
<name>A0A1G4KEP3_9SACH</name>
<feature type="repeat" description="Solcar" evidence="9">
    <location>
        <begin position="221"/>
        <end position="305"/>
    </location>
</feature>
<keyword evidence="6" id="KW-1133">Transmembrane helix</keyword>
<keyword evidence="5" id="KW-0677">Repeat</keyword>